<reference evidence="2" key="1">
    <citation type="submission" date="2023-01" db="EMBL/GenBank/DDBJ databases">
        <title>Human gut microbiome strain richness.</title>
        <authorList>
            <person name="Chen-Liaw A."/>
        </authorList>
    </citation>
    <scope>NUCLEOTIDE SEQUENCE</scope>
    <source>
        <strain evidence="2">D59st1_B8_D59t2_181005</strain>
    </source>
</reference>
<feature type="transmembrane region" description="Helical" evidence="1">
    <location>
        <begin position="12"/>
        <end position="31"/>
    </location>
</feature>
<keyword evidence="1" id="KW-1133">Transmembrane helix</keyword>
<organism evidence="2 3">
    <name type="scientific">Ruminococcus bicirculans</name>
    <name type="common">ex Wegman et al. 2014</name>
    <dbReference type="NCBI Taxonomy" id="1160721"/>
    <lineage>
        <taxon>Bacteria</taxon>
        <taxon>Bacillati</taxon>
        <taxon>Bacillota</taxon>
        <taxon>Clostridia</taxon>
        <taxon>Eubacteriales</taxon>
        <taxon>Oscillospiraceae</taxon>
        <taxon>Ruminococcus</taxon>
    </lineage>
</organism>
<feature type="transmembrane region" description="Helical" evidence="1">
    <location>
        <begin position="87"/>
        <end position="106"/>
    </location>
</feature>
<evidence type="ECO:0000313" key="3">
    <source>
        <dbReference type="Proteomes" id="UP001211421"/>
    </source>
</evidence>
<feature type="transmembrane region" description="Helical" evidence="1">
    <location>
        <begin position="152"/>
        <end position="183"/>
    </location>
</feature>
<feature type="transmembrane region" description="Helical" evidence="1">
    <location>
        <begin position="112"/>
        <end position="131"/>
    </location>
</feature>
<gene>
    <name evidence="2" type="ORF">PNV70_07370</name>
</gene>
<dbReference type="Proteomes" id="UP001211421">
    <property type="component" value="Unassembled WGS sequence"/>
</dbReference>
<keyword evidence="1" id="KW-0472">Membrane</keyword>
<comment type="caution">
    <text evidence="2">The sequence shown here is derived from an EMBL/GenBank/DDBJ whole genome shotgun (WGS) entry which is preliminary data.</text>
</comment>
<accession>A0AAW6E1D4</accession>
<proteinExistence type="predicted"/>
<evidence type="ECO:0000256" key="1">
    <source>
        <dbReference type="SAM" id="Phobius"/>
    </source>
</evidence>
<evidence type="ECO:0000313" key="2">
    <source>
        <dbReference type="EMBL" id="MDB8741886.1"/>
    </source>
</evidence>
<dbReference type="EMBL" id="JAQMLS010000004">
    <property type="protein sequence ID" value="MDB8741886.1"/>
    <property type="molecule type" value="Genomic_DNA"/>
</dbReference>
<sequence>MNLFKLKIKNTTYGISFSFFFVIALVTICSATQTEKLLMTLVSCALHELGHLVLMTAFGSSPQEIVVYGGGIRISPDNKQLSKYHELAVLFGGAAVNFALCLLTYLTNGGGFFCQVNFLLGALNLLPFRYFDGGRILALLANGKVCEFFRAVFILLTAVAMIHMILHGTVSVSFAATFCFIVLSEVIY</sequence>
<keyword evidence="1" id="KW-0812">Transmembrane</keyword>
<dbReference type="AlphaFoldDB" id="A0AAW6E1D4"/>
<name>A0AAW6E1D4_9FIRM</name>
<protein>
    <submittedName>
        <fullName evidence="2">Peptidase M50</fullName>
    </submittedName>
</protein>